<reference evidence="11" key="1">
    <citation type="submission" date="2023-03" db="EMBL/GenBank/DDBJ databases">
        <title>Chromosome-scale reference genome and RAD-based genetic map of yellow starthistle (Centaurea solstitialis) reveal putative structural variation and QTLs associated with invader traits.</title>
        <authorList>
            <person name="Reatini B."/>
            <person name="Cang F.A."/>
            <person name="Jiang Q."/>
            <person name="Mckibben M.T.W."/>
            <person name="Barker M.S."/>
            <person name="Rieseberg L.H."/>
            <person name="Dlugosch K.M."/>
        </authorList>
    </citation>
    <scope>NUCLEOTIDE SEQUENCE</scope>
    <source>
        <strain evidence="11">CAN-66</strain>
        <tissue evidence="11">Leaf</tissue>
    </source>
</reference>
<dbReference type="Pfam" id="PF13738">
    <property type="entry name" value="Pyr_redox_3"/>
    <property type="match status" value="1"/>
</dbReference>
<gene>
    <name evidence="11" type="ORF">OSB04_022909</name>
</gene>
<evidence type="ECO:0000256" key="4">
    <source>
        <dbReference type="ARBA" id="ARBA00022630"/>
    </source>
</evidence>
<comment type="pathway">
    <text evidence="2">Plant hormone metabolism; auxin biosynthesis.</text>
</comment>
<dbReference type="PANTHER" id="PTHR43539">
    <property type="entry name" value="FLAVIN-BINDING MONOOXYGENASE-LIKE PROTEIN (AFU_ORTHOLOGUE AFUA_4G09220)"/>
    <property type="match status" value="1"/>
</dbReference>
<sequence>MTVGVTQTKVIIVGAGPSGLSTAASLHRLSVPYIILERENCIASIFNNKSYNRLHLHLSKQACQLPHMPFPSDFPAYVPRKDFLHYLNDYASHFQINPMFGNFVKLAKFDEDRRKWNVEAEAVDGGGARRFYEAEFLVVATGETSDPFIPEVEGLGGFKGEVMHSTEYKSGEGFEGKKVLVVGAGNSGMEIALDLCNFGAKTSIVVRSPIHITPRWSINFGFKLMTHMRFIPWRWVDSFLVWTSKIMYGDLTKYGIQRPKEGPLFIKARDNRYPIVDVGTAKKIRSREIQVLPGLKSIGSNGTEVVFVNGKCYQFDVILFATGFRRSTHLWLQGGDDLINKDGFAKPMYPNHWKGENGLYCAGLAKRGLFGSAMDGQSIAQDIFNLVSK</sequence>
<dbReference type="SUPFAM" id="SSF51905">
    <property type="entry name" value="FAD/NAD(P)-binding domain"/>
    <property type="match status" value="2"/>
</dbReference>
<dbReference type="GO" id="GO:0103075">
    <property type="term" value="F:indole-3-pyruvate monooxygenase activity"/>
    <property type="evidence" value="ECO:0007669"/>
    <property type="project" value="UniProtKB-EC"/>
</dbReference>
<evidence type="ECO:0000256" key="9">
    <source>
        <dbReference type="ARBA" id="ARBA00039148"/>
    </source>
</evidence>
<proteinExistence type="inferred from homology"/>
<dbReference type="InterPro" id="IPR000960">
    <property type="entry name" value="Flavin_mOase"/>
</dbReference>
<evidence type="ECO:0000256" key="7">
    <source>
        <dbReference type="ARBA" id="ARBA00023002"/>
    </source>
</evidence>
<dbReference type="InterPro" id="IPR036188">
    <property type="entry name" value="FAD/NAD-bd_sf"/>
</dbReference>
<accession>A0AA38VZ27</accession>
<comment type="cofactor">
    <cofactor evidence="1">
        <name>FAD</name>
        <dbReference type="ChEBI" id="CHEBI:57692"/>
    </cofactor>
</comment>
<dbReference type="Gene3D" id="3.50.50.60">
    <property type="entry name" value="FAD/NAD(P)-binding domain"/>
    <property type="match status" value="1"/>
</dbReference>
<evidence type="ECO:0000256" key="2">
    <source>
        <dbReference type="ARBA" id="ARBA00004814"/>
    </source>
</evidence>
<dbReference type="GO" id="GO:0009851">
    <property type="term" value="P:auxin biosynthetic process"/>
    <property type="evidence" value="ECO:0007669"/>
    <property type="project" value="UniProtKB-KW"/>
</dbReference>
<evidence type="ECO:0000256" key="8">
    <source>
        <dbReference type="ARBA" id="ARBA00023070"/>
    </source>
</evidence>
<keyword evidence="8" id="KW-0073">Auxin biosynthesis</keyword>
<evidence type="ECO:0000256" key="5">
    <source>
        <dbReference type="ARBA" id="ARBA00022827"/>
    </source>
</evidence>
<dbReference type="AlphaFoldDB" id="A0AA38VZ27"/>
<dbReference type="PANTHER" id="PTHR43539:SF42">
    <property type="entry name" value="OS01G0273800 PROTEIN"/>
    <property type="match status" value="1"/>
</dbReference>
<evidence type="ECO:0000313" key="12">
    <source>
        <dbReference type="Proteomes" id="UP001172457"/>
    </source>
</evidence>
<dbReference type="EMBL" id="JARYMX010000006">
    <property type="protein sequence ID" value="KAJ9543202.1"/>
    <property type="molecule type" value="Genomic_DNA"/>
</dbReference>
<dbReference type="EC" id="1.14.13.168" evidence="9"/>
<keyword evidence="5" id="KW-0274">FAD</keyword>
<dbReference type="PRINTS" id="PR00469">
    <property type="entry name" value="PNDRDTASEII"/>
</dbReference>
<dbReference type="InterPro" id="IPR050982">
    <property type="entry name" value="Auxin_biosynth/cation_transpt"/>
</dbReference>
<keyword evidence="7" id="KW-0560">Oxidoreductase</keyword>
<evidence type="ECO:0000256" key="10">
    <source>
        <dbReference type="ARBA" id="ARBA00047707"/>
    </source>
</evidence>
<comment type="similarity">
    <text evidence="3">Belongs to the FMO family.</text>
</comment>
<evidence type="ECO:0000313" key="11">
    <source>
        <dbReference type="EMBL" id="KAJ9543202.1"/>
    </source>
</evidence>
<name>A0AA38VZ27_9ASTR</name>
<evidence type="ECO:0000256" key="3">
    <source>
        <dbReference type="ARBA" id="ARBA00009183"/>
    </source>
</evidence>
<evidence type="ECO:0000256" key="1">
    <source>
        <dbReference type="ARBA" id="ARBA00001974"/>
    </source>
</evidence>
<protein>
    <recommendedName>
        <fullName evidence="9">indole-3-pyruvate monooxygenase</fullName>
        <ecNumber evidence="9">1.14.13.168</ecNumber>
    </recommendedName>
</protein>
<comment type="caution">
    <text evidence="11">The sequence shown here is derived from an EMBL/GenBank/DDBJ whole genome shotgun (WGS) entry which is preliminary data.</text>
</comment>
<keyword evidence="12" id="KW-1185">Reference proteome</keyword>
<keyword evidence="4" id="KW-0285">Flavoprotein</keyword>
<comment type="catalytic activity">
    <reaction evidence="10">
        <text>indole-3-pyruvate + NADPH + O2 + H(+) = (indol-3-yl)acetate + CO2 + NADP(+) + H2O</text>
        <dbReference type="Rhea" id="RHEA:34331"/>
        <dbReference type="ChEBI" id="CHEBI:15377"/>
        <dbReference type="ChEBI" id="CHEBI:15378"/>
        <dbReference type="ChEBI" id="CHEBI:15379"/>
        <dbReference type="ChEBI" id="CHEBI:16526"/>
        <dbReference type="ChEBI" id="CHEBI:17640"/>
        <dbReference type="ChEBI" id="CHEBI:30854"/>
        <dbReference type="ChEBI" id="CHEBI:57783"/>
        <dbReference type="ChEBI" id="CHEBI:58349"/>
        <dbReference type="EC" id="1.14.13.168"/>
    </reaction>
</comment>
<dbReference type="GO" id="GO:0050661">
    <property type="term" value="F:NADP binding"/>
    <property type="evidence" value="ECO:0007669"/>
    <property type="project" value="InterPro"/>
</dbReference>
<keyword evidence="6" id="KW-0521">NADP</keyword>
<dbReference type="Proteomes" id="UP001172457">
    <property type="component" value="Chromosome 6"/>
</dbReference>
<organism evidence="11 12">
    <name type="scientific">Centaurea solstitialis</name>
    <name type="common">yellow star-thistle</name>
    <dbReference type="NCBI Taxonomy" id="347529"/>
    <lineage>
        <taxon>Eukaryota</taxon>
        <taxon>Viridiplantae</taxon>
        <taxon>Streptophyta</taxon>
        <taxon>Embryophyta</taxon>
        <taxon>Tracheophyta</taxon>
        <taxon>Spermatophyta</taxon>
        <taxon>Magnoliopsida</taxon>
        <taxon>eudicotyledons</taxon>
        <taxon>Gunneridae</taxon>
        <taxon>Pentapetalae</taxon>
        <taxon>asterids</taxon>
        <taxon>campanulids</taxon>
        <taxon>Asterales</taxon>
        <taxon>Asteraceae</taxon>
        <taxon>Carduoideae</taxon>
        <taxon>Cardueae</taxon>
        <taxon>Centaureinae</taxon>
        <taxon>Centaurea</taxon>
    </lineage>
</organism>
<dbReference type="PIRSF" id="PIRSF000332">
    <property type="entry name" value="FMO"/>
    <property type="match status" value="1"/>
</dbReference>
<dbReference type="PRINTS" id="PR00368">
    <property type="entry name" value="FADPNR"/>
</dbReference>
<dbReference type="GO" id="GO:0050660">
    <property type="term" value="F:flavin adenine dinucleotide binding"/>
    <property type="evidence" value="ECO:0007669"/>
    <property type="project" value="InterPro"/>
</dbReference>
<evidence type="ECO:0000256" key="6">
    <source>
        <dbReference type="ARBA" id="ARBA00022857"/>
    </source>
</evidence>